<keyword evidence="3" id="KW-1185">Reference proteome</keyword>
<dbReference type="AlphaFoldDB" id="A0A4Y7RWJ4"/>
<organism evidence="2 3">
    <name type="scientific">Coprinellus micaceus</name>
    <name type="common">Glistening ink-cap mushroom</name>
    <name type="synonym">Coprinus micaceus</name>
    <dbReference type="NCBI Taxonomy" id="71717"/>
    <lineage>
        <taxon>Eukaryota</taxon>
        <taxon>Fungi</taxon>
        <taxon>Dikarya</taxon>
        <taxon>Basidiomycota</taxon>
        <taxon>Agaricomycotina</taxon>
        <taxon>Agaricomycetes</taxon>
        <taxon>Agaricomycetidae</taxon>
        <taxon>Agaricales</taxon>
        <taxon>Agaricineae</taxon>
        <taxon>Psathyrellaceae</taxon>
        <taxon>Coprinellus</taxon>
    </lineage>
</organism>
<protein>
    <submittedName>
        <fullName evidence="2">Uncharacterized protein</fullName>
    </submittedName>
</protein>
<feature type="region of interest" description="Disordered" evidence="1">
    <location>
        <begin position="243"/>
        <end position="274"/>
    </location>
</feature>
<dbReference type="Proteomes" id="UP000298030">
    <property type="component" value="Unassembled WGS sequence"/>
</dbReference>
<sequence>MSESLEHPTHPPFVETIPPQIVSTPTSLQDLNQQAQEFEAFILKHRHDPTLESVLSTTLPSFEVACKRLGEPQGKLPALRRLRAEVANGRPFAGYMAWLETKIVVKKPALAPHQLAPTQPVADPHTAPKSAPGPRSTRRRRKVTGKAVTVGHSPLKARKVVVRAPRKNLAQVAVQLAQTRSKPGPYFVPPLDHACDYCVSQGLSHKWPGNDPVCAMNAALCSDWSPRRRKPLRRKLRASRIGHLDGAEDSADDLTALPSFSGPQQGGDPSGTETLDFSAGIGAQDAMVRANLDGVSARLATLQGIISSAAKCDAMQAFSPLVGEEAATRAAFDLHSLFTQLGPLRPTDRQYEPFKQLIERFLNVTNHQLALHLEFTKAVTNLLPVLTESADLIDKFAECVL</sequence>
<reference evidence="2 3" key="1">
    <citation type="journal article" date="2019" name="Nat. Ecol. Evol.">
        <title>Megaphylogeny resolves global patterns of mushroom evolution.</title>
        <authorList>
            <person name="Varga T."/>
            <person name="Krizsan K."/>
            <person name="Foldi C."/>
            <person name="Dima B."/>
            <person name="Sanchez-Garcia M."/>
            <person name="Sanchez-Ramirez S."/>
            <person name="Szollosi G.J."/>
            <person name="Szarkandi J.G."/>
            <person name="Papp V."/>
            <person name="Albert L."/>
            <person name="Andreopoulos W."/>
            <person name="Angelini C."/>
            <person name="Antonin V."/>
            <person name="Barry K.W."/>
            <person name="Bougher N.L."/>
            <person name="Buchanan P."/>
            <person name="Buyck B."/>
            <person name="Bense V."/>
            <person name="Catcheside P."/>
            <person name="Chovatia M."/>
            <person name="Cooper J."/>
            <person name="Damon W."/>
            <person name="Desjardin D."/>
            <person name="Finy P."/>
            <person name="Geml J."/>
            <person name="Haridas S."/>
            <person name="Hughes K."/>
            <person name="Justo A."/>
            <person name="Karasinski D."/>
            <person name="Kautmanova I."/>
            <person name="Kiss B."/>
            <person name="Kocsube S."/>
            <person name="Kotiranta H."/>
            <person name="LaButti K.M."/>
            <person name="Lechner B.E."/>
            <person name="Liimatainen K."/>
            <person name="Lipzen A."/>
            <person name="Lukacs Z."/>
            <person name="Mihaltcheva S."/>
            <person name="Morgado L.N."/>
            <person name="Niskanen T."/>
            <person name="Noordeloos M.E."/>
            <person name="Ohm R.A."/>
            <person name="Ortiz-Santana B."/>
            <person name="Ovrebo C."/>
            <person name="Racz N."/>
            <person name="Riley R."/>
            <person name="Savchenko A."/>
            <person name="Shiryaev A."/>
            <person name="Soop K."/>
            <person name="Spirin V."/>
            <person name="Szebenyi C."/>
            <person name="Tomsovsky M."/>
            <person name="Tulloss R.E."/>
            <person name="Uehling J."/>
            <person name="Grigoriev I.V."/>
            <person name="Vagvolgyi C."/>
            <person name="Papp T."/>
            <person name="Martin F.M."/>
            <person name="Miettinen O."/>
            <person name="Hibbett D.S."/>
            <person name="Nagy L.G."/>
        </authorList>
    </citation>
    <scope>NUCLEOTIDE SEQUENCE [LARGE SCALE GENOMIC DNA]</scope>
    <source>
        <strain evidence="2 3">FP101781</strain>
    </source>
</reference>
<accession>A0A4Y7RWJ4</accession>
<feature type="region of interest" description="Disordered" evidence="1">
    <location>
        <begin position="116"/>
        <end position="147"/>
    </location>
</feature>
<evidence type="ECO:0000313" key="2">
    <source>
        <dbReference type="EMBL" id="TEB13096.1"/>
    </source>
</evidence>
<proteinExistence type="predicted"/>
<evidence type="ECO:0000313" key="3">
    <source>
        <dbReference type="Proteomes" id="UP000298030"/>
    </source>
</evidence>
<evidence type="ECO:0000256" key="1">
    <source>
        <dbReference type="SAM" id="MobiDB-lite"/>
    </source>
</evidence>
<gene>
    <name evidence="2" type="ORF">FA13DRAFT_1805846</name>
</gene>
<dbReference type="EMBL" id="QPFP01000423">
    <property type="protein sequence ID" value="TEB13096.1"/>
    <property type="molecule type" value="Genomic_DNA"/>
</dbReference>
<name>A0A4Y7RWJ4_COPMI</name>
<comment type="caution">
    <text evidence="2">The sequence shown here is derived from an EMBL/GenBank/DDBJ whole genome shotgun (WGS) entry which is preliminary data.</text>
</comment>